<keyword evidence="2" id="KW-0479">Metal-binding</keyword>
<evidence type="ECO:0000256" key="5">
    <source>
        <dbReference type="SAM" id="Phobius"/>
    </source>
</evidence>
<dbReference type="PROSITE" id="PS50102">
    <property type="entry name" value="RRM"/>
    <property type="match status" value="1"/>
</dbReference>
<evidence type="ECO:0000259" key="7">
    <source>
        <dbReference type="PROSITE" id="PS50102"/>
    </source>
</evidence>
<dbReference type="SUPFAM" id="SSF57850">
    <property type="entry name" value="RING/U-box"/>
    <property type="match status" value="1"/>
</dbReference>
<name>A0A0G4IB52_9ALVE</name>
<dbReference type="VEuPathDB" id="CryptoDB:Cvel_12736"/>
<dbReference type="GO" id="GO:0008270">
    <property type="term" value="F:zinc ion binding"/>
    <property type="evidence" value="ECO:0007669"/>
    <property type="project" value="UniProtKB-KW"/>
</dbReference>
<dbReference type="InterPro" id="IPR001841">
    <property type="entry name" value="Znf_RING"/>
</dbReference>
<keyword evidence="5" id="KW-0472">Membrane</keyword>
<evidence type="ECO:0000256" key="1">
    <source>
        <dbReference type="ARBA" id="ARBA00022884"/>
    </source>
</evidence>
<evidence type="ECO:0000313" key="8">
    <source>
        <dbReference type="EMBL" id="CEM54381.1"/>
    </source>
</evidence>
<dbReference type="PANTHER" id="PTHR48027">
    <property type="entry name" value="HETEROGENEOUS NUCLEAR RIBONUCLEOPROTEIN 87F-RELATED"/>
    <property type="match status" value="1"/>
</dbReference>
<reference evidence="8" key="1">
    <citation type="submission" date="2014-11" db="EMBL/GenBank/DDBJ databases">
        <authorList>
            <person name="Otto D Thomas"/>
            <person name="Naeem Raeece"/>
        </authorList>
    </citation>
    <scope>NUCLEOTIDE SEQUENCE</scope>
</reference>
<dbReference type="PROSITE" id="PS50089">
    <property type="entry name" value="ZF_RING_2"/>
    <property type="match status" value="1"/>
</dbReference>
<evidence type="ECO:0000256" key="3">
    <source>
        <dbReference type="PROSITE-ProRule" id="PRU00176"/>
    </source>
</evidence>
<keyword evidence="2" id="KW-0862">Zinc</keyword>
<feature type="transmembrane region" description="Helical" evidence="5">
    <location>
        <begin position="270"/>
        <end position="288"/>
    </location>
</feature>
<dbReference type="InterPro" id="IPR013083">
    <property type="entry name" value="Znf_RING/FYVE/PHD"/>
</dbReference>
<dbReference type="InterPro" id="IPR000504">
    <property type="entry name" value="RRM_dom"/>
</dbReference>
<dbReference type="InterPro" id="IPR035979">
    <property type="entry name" value="RBD_domain_sf"/>
</dbReference>
<keyword evidence="5" id="KW-1133">Transmembrane helix</keyword>
<accession>A0A0G4IB52</accession>
<keyword evidence="1 3" id="KW-0694">RNA-binding</keyword>
<keyword evidence="5" id="KW-0812">Transmembrane</keyword>
<proteinExistence type="predicted"/>
<feature type="domain" description="RRM" evidence="7">
    <location>
        <begin position="1"/>
        <end position="80"/>
    </location>
</feature>
<dbReference type="Gene3D" id="3.30.70.330">
    <property type="match status" value="1"/>
</dbReference>
<dbReference type="AlphaFoldDB" id="A0A0G4IB52"/>
<feature type="domain" description="RING-type" evidence="6">
    <location>
        <begin position="86"/>
        <end position="138"/>
    </location>
</feature>
<dbReference type="CDD" id="cd00590">
    <property type="entry name" value="RRM_SF"/>
    <property type="match status" value="1"/>
</dbReference>
<evidence type="ECO:0000259" key="6">
    <source>
        <dbReference type="PROSITE" id="PS50089"/>
    </source>
</evidence>
<dbReference type="Pfam" id="PF00076">
    <property type="entry name" value="RRM_1"/>
    <property type="match status" value="1"/>
</dbReference>
<dbReference type="InterPro" id="IPR052462">
    <property type="entry name" value="SLIRP/GR-RBP-like"/>
</dbReference>
<dbReference type="InterPro" id="IPR012677">
    <property type="entry name" value="Nucleotide-bd_a/b_plait_sf"/>
</dbReference>
<dbReference type="SMART" id="SM00360">
    <property type="entry name" value="RRM"/>
    <property type="match status" value="1"/>
</dbReference>
<evidence type="ECO:0000256" key="4">
    <source>
        <dbReference type="SAM" id="MobiDB-lite"/>
    </source>
</evidence>
<dbReference type="EMBL" id="CDMZ01005783">
    <property type="protein sequence ID" value="CEM54381.1"/>
    <property type="molecule type" value="Genomic_DNA"/>
</dbReference>
<dbReference type="Gene3D" id="3.30.40.10">
    <property type="entry name" value="Zinc/RING finger domain, C3HC4 (zinc finger)"/>
    <property type="match status" value="1"/>
</dbReference>
<evidence type="ECO:0008006" key="9">
    <source>
        <dbReference type="Google" id="ProtNLM"/>
    </source>
</evidence>
<protein>
    <recommendedName>
        <fullName evidence="9">RRM domain-containing protein</fullName>
    </recommendedName>
</protein>
<dbReference type="SUPFAM" id="SSF54928">
    <property type="entry name" value="RNA-binding domain, RBD"/>
    <property type="match status" value="1"/>
</dbReference>
<keyword evidence="2" id="KW-0863">Zinc-finger</keyword>
<organism evidence="8">
    <name type="scientific">Chromera velia CCMP2878</name>
    <dbReference type="NCBI Taxonomy" id="1169474"/>
    <lineage>
        <taxon>Eukaryota</taxon>
        <taxon>Sar</taxon>
        <taxon>Alveolata</taxon>
        <taxon>Colpodellida</taxon>
        <taxon>Chromeraceae</taxon>
        <taxon>Chromera</taxon>
    </lineage>
</organism>
<gene>
    <name evidence="8" type="ORF">Cvel_12736</name>
</gene>
<evidence type="ECO:0000256" key="2">
    <source>
        <dbReference type="PROSITE-ProRule" id="PRU00175"/>
    </source>
</evidence>
<dbReference type="GO" id="GO:0003723">
    <property type="term" value="F:RNA binding"/>
    <property type="evidence" value="ECO:0007669"/>
    <property type="project" value="UniProtKB-UniRule"/>
</dbReference>
<feature type="region of interest" description="Disordered" evidence="4">
    <location>
        <begin position="150"/>
        <end position="242"/>
    </location>
</feature>
<sequence length="294" mass="32689">MRVFVHFGRESWDEETLLLQFGGFGEIEKVVVPICRLTGGRKCYGFVFFRREADAKSAEKSMHGKRIGHGQFLKVSSGTRPDGDECGVCFENVRQSRSLRWVTGNCHASHRMCHICKNDLLDQARRNSSPAIPCPFCRGKFWNLSRPQTQWGIPQQNSNPGRGAQQQSRPRGTVQKQAVPNPRANPNGGDPDVLARARLDPLEMNPDRAAPVGFRTARSAPMRGRTPQPGERSGHARGAAGDDARAALQRLPVETVQRGNTENTDENVRLGALAMVFVFIACLFVWVIEKNRAT</sequence>
<feature type="compositionally biased region" description="Polar residues" evidence="4">
    <location>
        <begin position="150"/>
        <end position="178"/>
    </location>
</feature>